<reference evidence="1 2" key="1">
    <citation type="submission" date="2024-02" db="EMBL/GenBank/DDBJ databases">
        <title>Rhodopirellula caenicola NBRC 110016.</title>
        <authorList>
            <person name="Ichikawa N."/>
            <person name="Katano-Makiyama Y."/>
            <person name="Hidaka K."/>
        </authorList>
    </citation>
    <scope>NUCLEOTIDE SEQUENCE [LARGE SCALE GENOMIC DNA]</scope>
    <source>
        <strain evidence="1 2">NBRC 110016</strain>
    </source>
</reference>
<sequence length="217" mass="23764">MGQKNDQPPTCSIIIFLSAIFLFPSDRVLTQPSTKHFKGVLSHLVATLRQRSVASTERVQTSSGILAAKRSIASLINQAKVDLQENEGQENDQPLTCSITIFLSAIFLFSSDRVLTQLSTKHFKGVLSHLVATLRQRSVASTERVQTSSGILAVKRSIASLINQAKVDLQENVGQENDQPLTCSIIIFLLSSDRVITQPSTKHFHGALSVQLVATFH</sequence>
<protein>
    <submittedName>
        <fullName evidence="1">Uncharacterized protein</fullName>
    </submittedName>
</protein>
<name>A0ABP9W133_9BACT</name>
<dbReference type="Proteomes" id="UP001416858">
    <property type="component" value="Unassembled WGS sequence"/>
</dbReference>
<accession>A0ABP9W133</accession>
<comment type="caution">
    <text evidence="1">The sequence shown here is derived from an EMBL/GenBank/DDBJ whole genome shotgun (WGS) entry which is preliminary data.</text>
</comment>
<dbReference type="EMBL" id="BAABRO010000026">
    <property type="protein sequence ID" value="GAA5510696.1"/>
    <property type="molecule type" value="Genomic_DNA"/>
</dbReference>
<proteinExistence type="predicted"/>
<organism evidence="1 2">
    <name type="scientific">Novipirellula caenicola</name>
    <dbReference type="NCBI Taxonomy" id="1536901"/>
    <lineage>
        <taxon>Bacteria</taxon>
        <taxon>Pseudomonadati</taxon>
        <taxon>Planctomycetota</taxon>
        <taxon>Planctomycetia</taxon>
        <taxon>Pirellulales</taxon>
        <taxon>Pirellulaceae</taxon>
        <taxon>Novipirellula</taxon>
    </lineage>
</organism>
<gene>
    <name evidence="1" type="ORF">Rcae01_06206</name>
</gene>
<evidence type="ECO:0000313" key="2">
    <source>
        <dbReference type="Proteomes" id="UP001416858"/>
    </source>
</evidence>
<evidence type="ECO:0000313" key="1">
    <source>
        <dbReference type="EMBL" id="GAA5510696.1"/>
    </source>
</evidence>
<keyword evidence="2" id="KW-1185">Reference proteome</keyword>